<evidence type="ECO:0000259" key="8">
    <source>
        <dbReference type="Pfam" id="PF13359"/>
    </source>
</evidence>
<dbReference type="GO" id="GO:0005634">
    <property type="term" value="C:nucleus"/>
    <property type="evidence" value="ECO:0007669"/>
    <property type="project" value="UniProtKB-SubCell"/>
</dbReference>
<dbReference type="GO" id="GO:0046872">
    <property type="term" value="F:metal ion binding"/>
    <property type="evidence" value="ECO:0007669"/>
    <property type="project" value="UniProtKB-KW"/>
</dbReference>
<keyword evidence="7" id="KW-0539">Nucleus</keyword>
<gene>
    <name evidence="10" type="ORF">APZ42_028918</name>
</gene>
<dbReference type="Pfam" id="PF13359">
    <property type="entry name" value="DDE_Tnp_4"/>
    <property type="match status" value="1"/>
</dbReference>
<evidence type="ECO:0000256" key="6">
    <source>
        <dbReference type="ARBA" id="ARBA00022801"/>
    </source>
</evidence>
<evidence type="ECO:0000313" key="11">
    <source>
        <dbReference type="Proteomes" id="UP000076858"/>
    </source>
</evidence>
<feature type="domain" description="DDE Tnp4" evidence="8">
    <location>
        <begin position="141"/>
        <end position="290"/>
    </location>
</feature>
<dbReference type="GO" id="GO:0016787">
    <property type="term" value="F:hydrolase activity"/>
    <property type="evidence" value="ECO:0007669"/>
    <property type="project" value="UniProtKB-KW"/>
</dbReference>
<evidence type="ECO:0000256" key="3">
    <source>
        <dbReference type="ARBA" id="ARBA00006958"/>
    </source>
</evidence>
<reference evidence="9" key="1">
    <citation type="submission" date="2015-10" db="EMBL/GenBank/DDBJ databases">
        <title>EvidentialGene: Evidence-directed Construction of Complete mRNA Transcriptomes without Genomes.</title>
        <authorList>
            <person name="Gilbert D.G."/>
        </authorList>
    </citation>
    <scope>NUCLEOTIDE SEQUENCE</scope>
</reference>
<comment type="subcellular location">
    <subcellularLocation>
        <location evidence="2">Nucleus</location>
    </subcellularLocation>
</comment>
<proteinExistence type="inferred from homology"/>
<sequence length="353" mass="40335">MDRDVNEIDEFMEDLTNLTDISDNLSSSDSEGRKEERQIKKSRLIPFYKTRKDILTYFCEEKLMRTFRFDRVSIEYITGTFQTVVGNVLRYSQASVSRSISGVSLALSLISHKHICFPANLNNLKIQFAEIARIPGIIGCIDGRHIRLQRPTMHEKAYVNHKNYHFINVQGICDANHKFLSVCATKSGSCHNSSILKCSTIGKKFEAGDFGTSIMLGDSGYANTLFLIIPYNEPTEAYKTRFNAAHKTTRCVIERAFGSLKKRFNVLHSEIRMKPVKASWITVACCVLHNVAIDLNMPLDDEWGTVNTDFEDESETTECEPRPERADAQKDSVLRRLGNEKRQLIAYNTFRRH</sequence>
<evidence type="ECO:0000256" key="7">
    <source>
        <dbReference type="ARBA" id="ARBA00023242"/>
    </source>
</evidence>
<keyword evidence="4" id="KW-0540">Nuclease</keyword>
<dbReference type="PANTHER" id="PTHR22930">
    <property type="match status" value="1"/>
</dbReference>
<dbReference type="OrthoDB" id="6359223at2759"/>
<evidence type="ECO:0000313" key="10">
    <source>
        <dbReference type="EMBL" id="KZS07383.1"/>
    </source>
</evidence>
<evidence type="ECO:0000256" key="4">
    <source>
        <dbReference type="ARBA" id="ARBA00022722"/>
    </source>
</evidence>
<dbReference type="AlphaFoldDB" id="A0A0P6I891"/>
<dbReference type="PANTHER" id="PTHR22930:SF85">
    <property type="entry name" value="GH03217P-RELATED"/>
    <property type="match status" value="1"/>
</dbReference>
<dbReference type="InterPro" id="IPR027806">
    <property type="entry name" value="HARBI1_dom"/>
</dbReference>
<keyword evidence="5" id="KW-0479">Metal-binding</keyword>
<evidence type="ECO:0000256" key="5">
    <source>
        <dbReference type="ARBA" id="ARBA00022723"/>
    </source>
</evidence>
<evidence type="ECO:0000256" key="1">
    <source>
        <dbReference type="ARBA" id="ARBA00001968"/>
    </source>
</evidence>
<dbReference type="EMBL" id="GDIQ01008129">
    <property type="protein sequence ID" value="JAN86608.1"/>
    <property type="molecule type" value="Transcribed_RNA"/>
</dbReference>
<evidence type="ECO:0000256" key="2">
    <source>
        <dbReference type="ARBA" id="ARBA00004123"/>
    </source>
</evidence>
<accession>A0A0P6I891</accession>
<protein>
    <submittedName>
        <fullName evidence="9">Protein F14D2.9</fullName>
    </submittedName>
</protein>
<name>A0A0P6I891_9CRUS</name>
<dbReference type="Proteomes" id="UP000076858">
    <property type="component" value="Unassembled WGS sequence"/>
</dbReference>
<dbReference type="EMBL" id="LRGB01002485">
    <property type="protein sequence ID" value="KZS07383.1"/>
    <property type="molecule type" value="Genomic_DNA"/>
</dbReference>
<dbReference type="STRING" id="35525.A0A0P6I891"/>
<reference evidence="10 11" key="2">
    <citation type="submission" date="2016-03" db="EMBL/GenBank/DDBJ databases">
        <title>EvidentialGene: Evidence-directed Construction of Genes on Genomes.</title>
        <authorList>
            <person name="Gilbert D.G."/>
            <person name="Choi J.-H."/>
            <person name="Mockaitis K."/>
            <person name="Colbourne J."/>
            <person name="Pfrender M."/>
        </authorList>
    </citation>
    <scope>NUCLEOTIDE SEQUENCE [LARGE SCALE GENOMIC DNA]</scope>
    <source>
        <strain evidence="10 11">Xinb3</strain>
        <tissue evidence="10">Complete organism</tissue>
    </source>
</reference>
<keyword evidence="11" id="KW-1185">Reference proteome</keyword>
<comment type="similarity">
    <text evidence="3">Belongs to the HARBI1 family.</text>
</comment>
<evidence type="ECO:0000313" key="9">
    <source>
        <dbReference type="EMBL" id="JAN86608.1"/>
    </source>
</evidence>
<organism evidence="9">
    <name type="scientific">Daphnia magna</name>
    <dbReference type="NCBI Taxonomy" id="35525"/>
    <lineage>
        <taxon>Eukaryota</taxon>
        <taxon>Metazoa</taxon>
        <taxon>Ecdysozoa</taxon>
        <taxon>Arthropoda</taxon>
        <taxon>Crustacea</taxon>
        <taxon>Branchiopoda</taxon>
        <taxon>Diplostraca</taxon>
        <taxon>Cladocera</taxon>
        <taxon>Anomopoda</taxon>
        <taxon>Daphniidae</taxon>
        <taxon>Daphnia</taxon>
    </lineage>
</organism>
<keyword evidence="6" id="KW-0378">Hydrolase</keyword>
<dbReference type="GO" id="GO:0004518">
    <property type="term" value="F:nuclease activity"/>
    <property type="evidence" value="ECO:0007669"/>
    <property type="project" value="UniProtKB-KW"/>
</dbReference>
<comment type="cofactor">
    <cofactor evidence="1">
        <name>a divalent metal cation</name>
        <dbReference type="ChEBI" id="CHEBI:60240"/>
    </cofactor>
</comment>
<dbReference type="InterPro" id="IPR045249">
    <property type="entry name" value="HARBI1-like"/>
</dbReference>